<protein>
    <submittedName>
        <fullName evidence="2">Uncharacterized protein</fullName>
    </submittedName>
</protein>
<feature type="region of interest" description="Disordered" evidence="1">
    <location>
        <begin position="42"/>
        <end position="67"/>
    </location>
</feature>
<evidence type="ECO:0000256" key="1">
    <source>
        <dbReference type="SAM" id="MobiDB-lite"/>
    </source>
</evidence>
<reference evidence="2 3" key="1">
    <citation type="submission" date="2019-06" db="EMBL/GenBank/DDBJ databases">
        <title>Whole genome shotgun sequence of Paenarthrobacter aurescens NBRC 12136.</title>
        <authorList>
            <person name="Hosoyama A."/>
            <person name="Uohara A."/>
            <person name="Ohji S."/>
            <person name="Ichikawa N."/>
        </authorList>
    </citation>
    <scope>NUCLEOTIDE SEQUENCE [LARGE SCALE GENOMIC DNA]</scope>
    <source>
        <strain evidence="2 3">NBRC 12136</strain>
    </source>
</reference>
<dbReference type="AlphaFoldDB" id="A0A4Y3NEC1"/>
<evidence type="ECO:0000313" key="2">
    <source>
        <dbReference type="EMBL" id="GEB17418.1"/>
    </source>
</evidence>
<dbReference type="EMBL" id="BJMD01000001">
    <property type="protein sequence ID" value="GEB17418.1"/>
    <property type="molecule type" value="Genomic_DNA"/>
</dbReference>
<evidence type="ECO:0000313" key="3">
    <source>
        <dbReference type="Proteomes" id="UP000317715"/>
    </source>
</evidence>
<sequence length="203" mass="21693">MTAFGENRRRALMKLGSEMNRRMHRTVWALAAALAVVSVAAGCSDTPDGPQREPSQPPAVTSEPASVPESAAKYNALTTELVAALEAKMPDITWTVDDPARLSRAQDGRCILAPRSMKSSADIVKPSKHFEDVFAVADPVLEKHGFPAFDGTDPVPGGWVVTRSTDATGATVTIESKSPAYLRMTVPVQSDTCDSNEIPQGDK</sequence>
<keyword evidence="3" id="KW-1185">Reference proteome</keyword>
<accession>A0A4Y3NEC1</accession>
<dbReference type="Proteomes" id="UP000317715">
    <property type="component" value="Unassembled WGS sequence"/>
</dbReference>
<organism evidence="2 3">
    <name type="scientific">Paenarthrobacter aurescens</name>
    <name type="common">Arthrobacter aurescens</name>
    <dbReference type="NCBI Taxonomy" id="43663"/>
    <lineage>
        <taxon>Bacteria</taxon>
        <taxon>Bacillati</taxon>
        <taxon>Actinomycetota</taxon>
        <taxon>Actinomycetes</taxon>
        <taxon>Micrococcales</taxon>
        <taxon>Micrococcaceae</taxon>
        <taxon>Paenarthrobacter</taxon>
    </lineage>
</organism>
<gene>
    <name evidence="2" type="ORF">AAU01_01730</name>
</gene>
<proteinExistence type="predicted"/>
<comment type="caution">
    <text evidence="2">The sequence shown here is derived from an EMBL/GenBank/DDBJ whole genome shotgun (WGS) entry which is preliminary data.</text>
</comment>
<name>A0A4Y3NEC1_PAEAU</name>